<feature type="transmembrane region" description="Helical" evidence="8">
    <location>
        <begin position="9"/>
        <end position="32"/>
    </location>
</feature>
<feature type="transmembrane region" description="Helical" evidence="8">
    <location>
        <begin position="38"/>
        <end position="61"/>
    </location>
</feature>
<gene>
    <name evidence="9" type="ORF">QLQ83_10620</name>
</gene>
<comment type="caution">
    <text evidence="9">The sequence shown here is derived from an EMBL/GenBank/DDBJ whole genome shotgun (WGS) entry which is preliminary data.</text>
</comment>
<evidence type="ECO:0000256" key="3">
    <source>
        <dbReference type="ARBA" id="ARBA00022475"/>
    </source>
</evidence>
<name>A0ABT6V0V7_9GAMM</name>
<dbReference type="Proteomes" id="UP001225957">
    <property type="component" value="Unassembled WGS sequence"/>
</dbReference>
<comment type="subcellular location">
    <subcellularLocation>
        <location evidence="1">Cell membrane</location>
        <topology evidence="1">Multi-pass membrane protein</topology>
    </subcellularLocation>
</comment>
<evidence type="ECO:0000256" key="6">
    <source>
        <dbReference type="ARBA" id="ARBA00023136"/>
    </source>
</evidence>
<reference evidence="9 10" key="1">
    <citation type="submission" date="2023-04" db="EMBL/GenBank/DDBJ databases">
        <title>Halomonas strains isolated from rhizosphere soil.</title>
        <authorList>
            <person name="Xu L."/>
            <person name="Sun J.-Q."/>
        </authorList>
    </citation>
    <scope>NUCLEOTIDE SEQUENCE [LARGE SCALE GENOMIC DNA]</scope>
    <source>
        <strain evidence="9 10">LR5S20</strain>
    </source>
</reference>
<keyword evidence="6 8" id="KW-0472">Membrane</keyword>
<organism evidence="9 10">
    <name type="scientific">Halomonas rhizosphaerae</name>
    <dbReference type="NCBI Taxonomy" id="3043296"/>
    <lineage>
        <taxon>Bacteria</taxon>
        <taxon>Pseudomonadati</taxon>
        <taxon>Pseudomonadota</taxon>
        <taxon>Gammaproteobacteria</taxon>
        <taxon>Oceanospirillales</taxon>
        <taxon>Halomonadaceae</taxon>
        <taxon>Halomonas</taxon>
    </lineage>
</organism>
<protein>
    <submittedName>
        <fullName evidence="9">GlsB/YeaQ/YmgE family stress response membrane protein</fullName>
    </submittedName>
</protein>
<keyword evidence="3" id="KW-1003">Cell membrane</keyword>
<evidence type="ECO:0000256" key="1">
    <source>
        <dbReference type="ARBA" id="ARBA00004651"/>
    </source>
</evidence>
<keyword evidence="10" id="KW-1185">Reference proteome</keyword>
<feature type="compositionally biased region" description="Basic residues" evidence="7">
    <location>
        <begin position="96"/>
        <end position="111"/>
    </location>
</feature>
<feature type="region of interest" description="Disordered" evidence="7">
    <location>
        <begin position="87"/>
        <end position="111"/>
    </location>
</feature>
<dbReference type="EMBL" id="JASCQP010000026">
    <property type="protein sequence ID" value="MDI5891551.1"/>
    <property type="molecule type" value="Genomic_DNA"/>
</dbReference>
<comment type="similarity">
    <text evidence="2">Belongs to the UPF0410 family.</text>
</comment>
<evidence type="ECO:0000256" key="8">
    <source>
        <dbReference type="SAM" id="Phobius"/>
    </source>
</evidence>
<evidence type="ECO:0000313" key="10">
    <source>
        <dbReference type="Proteomes" id="UP001225957"/>
    </source>
</evidence>
<sequence length="111" mass="11744">MGTNAQHGIILNVVVGIVGALDGFLIGPLLGVGSINDVLTITSCVMSLTGAIILLAILSLFQRSRILRSISVSPAGGKYKRFTGLRSSVTPEASRRRPGWSRPHSRPAGRH</sequence>
<evidence type="ECO:0000256" key="4">
    <source>
        <dbReference type="ARBA" id="ARBA00022692"/>
    </source>
</evidence>
<dbReference type="RefSeq" id="WP_282735525.1">
    <property type="nucleotide sequence ID" value="NZ_JASCQP010000026.1"/>
</dbReference>
<keyword evidence="4 8" id="KW-0812">Transmembrane</keyword>
<accession>A0ABT6V0V7</accession>
<evidence type="ECO:0000256" key="7">
    <source>
        <dbReference type="SAM" id="MobiDB-lite"/>
    </source>
</evidence>
<proteinExistence type="inferred from homology"/>
<keyword evidence="5 8" id="KW-1133">Transmembrane helix</keyword>
<dbReference type="InterPro" id="IPR007341">
    <property type="entry name" value="Transgly_assoc"/>
</dbReference>
<evidence type="ECO:0000313" key="9">
    <source>
        <dbReference type="EMBL" id="MDI5891551.1"/>
    </source>
</evidence>
<evidence type="ECO:0000256" key="2">
    <source>
        <dbReference type="ARBA" id="ARBA00011006"/>
    </source>
</evidence>
<dbReference type="Pfam" id="PF04226">
    <property type="entry name" value="Transgly_assoc"/>
    <property type="match status" value="1"/>
</dbReference>
<evidence type="ECO:0000256" key="5">
    <source>
        <dbReference type="ARBA" id="ARBA00022989"/>
    </source>
</evidence>